<dbReference type="InterPro" id="IPR032135">
    <property type="entry name" value="DUF4817"/>
</dbReference>
<evidence type="ECO:0000259" key="1">
    <source>
        <dbReference type="Pfam" id="PF16087"/>
    </source>
</evidence>
<dbReference type="Proteomes" id="UP001381693">
    <property type="component" value="Unassembled WGS sequence"/>
</dbReference>
<organism evidence="2 3">
    <name type="scientific">Halocaridina rubra</name>
    <name type="common">Hawaiian red shrimp</name>
    <dbReference type="NCBI Taxonomy" id="373956"/>
    <lineage>
        <taxon>Eukaryota</taxon>
        <taxon>Metazoa</taxon>
        <taxon>Ecdysozoa</taxon>
        <taxon>Arthropoda</taxon>
        <taxon>Crustacea</taxon>
        <taxon>Multicrustacea</taxon>
        <taxon>Malacostraca</taxon>
        <taxon>Eumalacostraca</taxon>
        <taxon>Eucarida</taxon>
        <taxon>Decapoda</taxon>
        <taxon>Pleocyemata</taxon>
        <taxon>Caridea</taxon>
        <taxon>Atyoidea</taxon>
        <taxon>Atyidae</taxon>
        <taxon>Halocaridina</taxon>
    </lineage>
</organism>
<comment type="caution">
    <text evidence="2">The sequence shown here is derived from an EMBL/GenBank/DDBJ whole genome shotgun (WGS) entry which is preliminary data.</text>
</comment>
<keyword evidence="3" id="KW-1185">Reference proteome</keyword>
<name>A0AAN8XFC5_HALRR</name>
<protein>
    <recommendedName>
        <fullName evidence="1">DUF4817 domain-containing protein</fullName>
    </recommendedName>
</protein>
<dbReference type="AlphaFoldDB" id="A0AAN8XFC5"/>
<feature type="domain" description="DUF4817" evidence="1">
    <location>
        <begin position="20"/>
        <end position="63"/>
    </location>
</feature>
<proteinExistence type="predicted"/>
<dbReference type="EMBL" id="JAXCGZ010003776">
    <property type="protein sequence ID" value="KAK7083277.1"/>
    <property type="molecule type" value="Genomic_DNA"/>
</dbReference>
<dbReference type="Pfam" id="PF16087">
    <property type="entry name" value="DUF4817"/>
    <property type="match status" value="1"/>
</dbReference>
<feature type="non-terminal residue" evidence="2">
    <location>
        <position position="138"/>
    </location>
</feature>
<evidence type="ECO:0000313" key="3">
    <source>
        <dbReference type="Proteomes" id="UP001381693"/>
    </source>
</evidence>
<accession>A0AAN8XFC5</accession>
<gene>
    <name evidence="2" type="ORF">SK128_011759</name>
</gene>
<evidence type="ECO:0000313" key="2">
    <source>
        <dbReference type="EMBL" id="KAK7083277.1"/>
    </source>
</evidence>
<feature type="non-terminal residue" evidence="2">
    <location>
        <position position="1"/>
    </location>
</feature>
<sequence>EAMALLMIEQGVFAYDNFVKNNESVTAVQREFRRRFHSHRNQAVPTRNTILRWVHAFRIRGTLMNSRPVGPHERYVLQKMESFRPALLRSPNHSARRHATELDIDNRSVRLILHEDLHFRPLQIGHWATVEIRGLCTA</sequence>
<reference evidence="2 3" key="1">
    <citation type="submission" date="2023-11" db="EMBL/GenBank/DDBJ databases">
        <title>Halocaridina rubra genome assembly.</title>
        <authorList>
            <person name="Smith C."/>
        </authorList>
    </citation>
    <scope>NUCLEOTIDE SEQUENCE [LARGE SCALE GENOMIC DNA]</scope>
    <source>
        <strain evidence="2">EP-1</strain>
        <tissue evidence="2">Whole</tissue>
    </source>
</reference>